<evidence type="ECO:0000313" key="15">
    <source>
        <dbReference type="EMBL" id="KAF2750180.1"/>
    </source>
</evidence>
<evidence type="ECO:0000256" key="7">
    <source>
        <dbReference type="ARBA" id="ARBA00022741"/>
    </source>
</evidence>
<dbReference type="Proteomes" id="UP000799440">
    <property type="component" value="Unassembled WGS sequence"/>
</dbReference>
<dbReference type="Pfam" id="PF01507">
    <property type="entry name" value="PAPS_reduct"/>
    <property type="match status" value="2"/>
</dbReference>
<keyword evidence="4" id="KW-0288">FMN</keyword>
<feature type="domain" description="Phosphoadenosine phosphosulphate reductase" evidence="14">
    <location>
        <begin position="157"/>
        <end position="231"/>
    </location>
</feature>
<organism evidence="15 16">
    <name type="scientific">Sporormia fimetaria CBS 119925</name>
    <dbReference type="NCBI Taxonomy" id="1340428"/>
    <lineage>
        <taxon>Eukaryota</taxon>
        <taxon>Fungi</taxon>
        <taxon>Dikarya</taxon>
        <taxon>Ascomycota</taxon>
        <taxon>Pezizomycotina</taxon>
        <taxon>Dothideomycetes</taxon>
        <taxon>Pleosporomycetidae</taxon>
        <taxon>Pleosporales</taxon>
        <taxon>Sporormiaceae</taxon>
        <taxon>Sporormia</taxon>
    </lineage>
</organism>
<dbReference type="GO" id="GO:0006747">
    <property type="term" value="P:FAD biosynthetic process"/>
    <property type="evidence" value="ECO:0007669"/>
    <property type="project" value="TreeGrafter"/>
</dbReference>
<evidence type="ECO:0000256" key="13">
    <source>
        <dbReference type="SAM" id="MobiDB-lite"/>
    </source>
</evidence>
<dbReference type="PANTHER" id="PTHR23293">
    <property type="entry name" value="FAD SYNTHETASE-RELATED FMN ADENYLYLTRANSFERASE"/>
    <property type="match status" value="1"/>
</dbReference>
<dbReference type="AlphaFoldDB" id="A0A6A6VKV6"/>
<evidence type="ECO:0000256" key="2">
    <source>
        <dbReference type="ARBA" id="ARBA00012393"/>
    </source>
</evidence>
<evidence type="ECO:0000256" key="6">
    <source>
        <dbReference type="ARBA" id="ARBA00022695"/>
    </source>
</evidence>
<keyword evidence="3" id="KW-0285">Flavoprotein</keyword>
<keyword evidence="7" id="KW-0547">Nucleotide-binding</keyword>
<dbReference type="Gene3D" id="3.40.50.620">
    <property type="entry name" value="HUPs"/>
    <property type="match status" value="1"/>
</dbReference>
<evidence type="ECO:0000256" key="11">
    <source>
        <dbReference type="ARBA" id="ARBA00031871"/>
    </source>
</evidence>
<name>A0A6A6VKV6_9PLEO</name>
<dbReference type="EC" id="2.7.7.2" evidence="2"/>
<accession>A0A6A6VKV6</accession>
<comment type="catalytic activity">
    <reaction evidence="12">
        <text>FMN + ATP + H(+) = FAD + diphosphate</text>
        <dbReference type="Rhea" id="RHEA:17237"/>
        <dbReference type="ChEBI" id="CHEBI:15378"/>
        <dbReference type="ChEBI" id="CHEBI:30616"/>
        <dbReference type="ChEBI" id="CHEBI:33019"/>
        <dbReference type="ChEBI" id="CHEBI:57692"/>
        <dbReference type="ChEBI" id="CHEBI:58210"/>
        <dbReference type="EC" id="2.7.7.2"/>
    </reaction>
</comment>
<evidence type="ECO:0000256" key="3">
    <source>
        <dbReference type="ARBA" id="ARBA00022630"/>
    </source>
</evidence>
<dbReference type="SUPFAM" id="SSF52402">
    <property type="entry name" value="Adenine nucleotide alpha hydrolases-like"/>
    <property type="match status" value="1"/>
</dbReference>
<evidence type="ECO:0000259" key="14">
    <source>
        <dbReference type="Pfam" id="PF01507"/>
    </source>
</evidence>
<gene>
    <name evidence="15" type="ORF">M011DRAFT_232220</name>
</gene>
<dbReference type="InterPro" id="IPR014729">
    <property type="entry name" value="Rossmann-like_a/b/a_fold"/>
</dbReference>
<keyword evidence="5" id="KW-0808">Transferase</keyword>
<dbReference type="GO" id="GO:0003919">
    <property type="term" value="F:FMN adenylyltransferase activity"/>
    <property type="evidence" value="ECO:0007669"/>
    <property type="project" value="UniProtKB-EC"/>
</dbReference>
<keyword evidence="16" id="KW-1185">Reference proteome</keyword>
<dbReference type="GO" id="GO:0005524">
    <property type="term" value="F:ATP binding"/>
    <property type="evidence" value="ECO:0007669"/>
    <property type="project" value="UniProtKB-KW"/>
</dbReference>
<proteinExistence type="predicted"/>
<comment type="pathway">
    <text evidence="1">Cofactor biosynthesis; FAD biosynthesis; FAD from FMN: step 1/1.</text>
</comment>
<protein>
    <recommendedName>
        <fullName evidence="2">FAD synthase</fullName>
        <ecNumber evidence="2">2.7.7.2</ecNumber>
    </recommendedName>
    <alternativeName>
        <fullName evidence="10">FAD pyrophosphorylase</fullName>
    </alternativeName>
    <alternativeName>
        <fullName evidence="11">FMN adenylyltransferase</fullName>
    </alternativeName>
</protein>
<keyword evidence="6" id="KW-0548">Nucleotidyltransferase</keyword>
<reference evidence="15" key="1">
    <citation type="journal article" date="2020" name="Stud. Mycol.">
        <title>101 Dothideomycetes genomes: a test case for predicting lifestyles and emergence of pathogens.</title>
        <authorList>
            <person name="Haridas S."/>
            <person name="Albert R."/>
            <person name="Binder M."/>
            <person name="Bloem J."/>
            <person name="Labutti K."/>
            <person name="Salamov A."/>
            <person name="Andreopoulos B."/>
            <person name="Baker S."/>
            <person name="Barry K."/>
            <person name="Bills G."/>
            <person name="Bluhm B."/>
            <person name="Cannon C."/>
            <person name="Castanera R."/>
            <person name="Culley D."/>
            <person name="Daum C."/>
            <person name="Ezra D."/>
            <person name="Gonzalez J."/>
            <person name="Henrissat B."/>
            <person name="Kuo A."/>
            <person name="Liang C."/>
            <person name="Lipzen A."/>
            <person name="Lutzoni F."/>
            <person name="Magnuson J."/>
            <person name="Mondo S."/>
            <person name="Nolan M."/>
            <person name="Ohm R."/>
            <person name="Pangilinan J."/>
            <person name="Park H.-J."/>
            <person name="Ramirez L."/>
            <person name="Alfaro M."/>
            <person name="Sun H."/>
            <person name="Tritt A."/>
            <person name="Yoshinaga Y."/>
            <person name="Zwiers L.-H."/>
            <person name="Turgeon B."/>
            <person name="Goodwin S."/>
            <person name="Spatafora J."/>
            <person name="Crous P."/>
            <person name="Grigoriev I."/>
        </authorList>
    </citation>
    <scope>NUCLEOTIDE SEQUENCE</scope>
    <source>
        <strain evidence="15">CBS 119925</strain>
    </source>
</reference>
<dbReference type="EMBL" id="MU006564">
    <property type="protein sequence ID" value="KAF2750180.1"/>
    <property type="molecule type" value="Genomic_DNA"/>
</dbReference>
<dbReference type="OrthoDB" id="270728at2759"/>
<evidence type="ECO:0000256" key="12">
    <source>
        <dbReference type="ARBA" id="ARBA00049494"/>
    </source>
</evidence>
<feature type="domain" description="Phosphoadenosine phosphosulphate reductase" evidence="14">
    <location>
        <begin position="74"/>
        <end position="145"/>
    </location>
</feature>
<keyword evidence="15" id="KW-0378">Hydrolase</keyword>
<keyword evidence="9" id="KW-0067">ATP-binding</keyword>
<dbReference type="CDD" id="cd23948">
    <property type="entry name" value="FAD_synthase"/>
    <property type="match status" value="1"/>
</dbReference>
<feature type="region of interest" description="Disordered" evidence="13">
    <location>
        <begin position="230"/>
        <end position="253"/>
    </location>
</feature>
<dbReference type="InterPro" id="IPR002500">
    <property type="entry name" value="PAPS_reduct_dom"/>
</dbReference>
<keyword evidence="8" id="KW-0274">FAD</keyword>
<evidence type="ECO:0000256" key="4">
    <source>
        <dbReference type="ARBA" id="ARBA00022643"/>
    </source>
</evidence>
<sequence>MTDAYPVPPSSPSPLIPDGAPLPLPQLCGRIHDRIQTFLDEKHTSERLRNVQHQTRISLQVIDDALTRYQLPELSLAYNGGKDCLVLLVLYLCALHRRQLASDSTRVQCAYIKAPDPFDEVEDFVQSSAKTYSLSLLEYSKPMKAAFADYLHDMPCVKAILVGTRRTDPHGEHLKHFDPTDHGWPTFMRIHPVIDWHYVDIWTFIRHLRIPYCVLYDRGYTSLGGTTDTHPNPVLARQPSTAGTDLNGLNGTRPLKFRPAYELVDDEEERLGRDR</sequence>
<evidence type="ECO:0000256" key="5">
    <source>
        <dbReference type="ARBA" id="ARBA00022679"/>
    </source>
</evidence>
<evidence type="ECO:0000313" key="16">
    <source>
        <dbReference type="Proteomes" id="UP000799440"/>
    </source>
</evidence>
<evidence type="ECO:0000256" key="1">
    <source>
        <dbReference type="ARBA" id="ARBA00004726"/>
    </source>
</evidence>
<evidence type="ECO:0000256" key="10">
    <source>
        <dbReference type="ARBA" id="ARBA00031145"/>
    </source>
</evidence>
<dbReference type="GO" id="GO:0016787">
    <property type="term" value="F:hydrolase activity"/>
    <property type="evidence" value="ECO:0007669"/>
    <property type="project" value="UniProtKB-KW"/>
</dbReference>
<dbReference type="PANTHER" id="PTHR23293:SF9">
    <property type="entry name" value="FAD SYNTHASE"/>
    <property type="match status" value="1"/>
</dbReference>
<evidence type="ECO:0000256" key="8">
    <source>
        <dbReference type="ARBA" id="ARBA00022827"/>
    </source>
</evidence>
<feature type="compositionally biased region" description="Polar residues" evidence="13">
    <location>
        <begin position="238"/>
        <end position="250"/>
    </location>
</feature>
<evidence type="ECO:0000256" key="9">
    <source>
        <dbReference type="ARBA" id="ARBA00022840"/>
    </source>
</evidence>
<dbReference type="FunFam" id="3.40.50.620:FF:000187">
    <property type="entry name" value="Probable FAD synthetase"/>
    <property type="match status" value="1"/>
</dbReference>